<dbReference type="EMBL" id="ABEU02000020">
    <property type="protein sequence ID" value="PNR33097.1"/>
    <property type="molecule type" value="Genomic_DNA"/>
</dbReference>
<protein>
    <submittedName>
        <fullName evidence="1 2">Uncharacterized protein</fullName>
    </submittedName>
</protein>
<dbReference type="InParanoid" id="A0A2K1IUZ3"/>
<dbReference type="Gramene" id="Pp3c20_12020V3.1">
    <property type="protein sequence ID" value="PAC:32945342.CDS.1"/>
    <property type="gene ID" value="Pp3c20_12020"/>
</dbReference>
<name>A0A2K1IUZ3_PHYPA</name>
<gene>
    <name evidence="1" type="ORF">PHYPA_025040</name>
</gene>
<keyword evidence="3" id="KW-1185">Reference proteome</keyword>
<evidence type="ECO:0000313" key="3">
    <source>
        <dbReference type="Proteomes" id="UP000006727"/>
    </source>
</evidence>
<reference evidence="2" key="3">
    <citation type="submission" date="2020-12" db="UniProtKB">
        <authorList>
            <consortium name="EnsemblPlants"/>
        </authorList>
    </citation>
    <scope>IDENTIFICATION</scope>
</reference>
<accession>A0A2K1IUZ3</accession>
<proteinExistence type="predicted"/>
<dbReference type="EnsemblPlants" id="Pp3c20_12020V3.1">
    <property type="protein sequence ID" value="PAC:32945342.CDS.1"/>
    <property type="gene ID" value="Pp3c20_12020"/>
</dbReference>
<dbReference type="AlphaFoldDB" id="A0A2K1IUZ3"/>
<reference evidence="1 3" key="1">
    <citation type="journal article" date="2008" name="Science">
        <title>The Physcomitrella genome reveals evolutionary insights into the conquest of land by plants.</title>
        <authorList>
            <person name="Rensing S."/>
            <person name="Lang D."/>
            <person name="Zimmer A."/>
            <person name="Terry A."/>
            <person name="Salamov A."/>
            <person name="Shapiro H."/>
            <person name="Nishiyama T."/>
            <person name="Perroud P.-F."/>
            <person name="Lindquist E."/>
            <person name="Kamisugi Y."/>
            <person name="Tanahashi T."/>
            <person name="Sakakibara K."/>
            <person name="Fujita T."/>
            <person name="Oishi K."/>
            <person name="Shin-I T."/>
            <person name="Kuroki Y."/>
            <person name="Toyoda A."/>
            <person name="Suzuki Y."/>
            <person name="Hashimoto A."/>
            <person name="Yamaguchi K."/>
            <person name="Sugano A."/>
            <person name="Kohara Y."/>
            <person name="Fujiyama A."/>
            <person name="Anterola A."/>
            <person name="Aoki S."/>
            <person name="Ashton N."/>
            <person name="Barbazuk W.B."/>
            <person name="Barker E."/>
            <person name="Bennetzen J."/>
            <person name="Bezanilla M."/>
            <person name="Blankenship R."/>
            <person name="Cho S.H."/>
            <person name="Dutcher S."/>
            <person name="Estelle M."/>
            <person name="Fawcett J.A."/>
            <person name="Gundlach H."/>
            <person name="Hanada K."/>
            <person name="Heyl A."/>
            <person name="Hicks K.A."/>
            <person name="Hugh J."/>
            <person name="Lohr M."/>
            <person name="Mayer K."/>
            <person name="Melkozernov A."/>
            <person name="Murata T."/>
            <person name="Nelson D."/>
            <person name="Pils B."/>
            <person name="Prigge M."/>
            <person name="Reiss B."/>
            <person name="Renner T."/>
            <person name="Rombauts S."/>
            <person name="Rushton P."/>
            <person name="Sanderfoot A."/>
            <person name="Schween G."/>
            <person name="Shiu S.-H."/>
            <person name="Stueber K."/>
            <person name="Theodoulou F.L."/>
            <person name="Tu H."/>
            <person name="Van de Peer Y."/>
            <person name="Verrier P.J."/>
            <person name="Waters E."/>
            <person name="Wood A."/>
            <person name="Yang L."/>
            <person name="Cove D."/>
            <person name="Cuming A."/>
            <person name="Hasebe M."/>
            <person name="Lucas S."/>
            <person name="Mishler D.B."/>
            <person name="Reski R."/>
            <person name="Grigoriev I."/>
            <person name="Quatrano R.S."/>
            <person name="Boore J.L."/>
        </authorList>
    </citation>
    <scope>NUCLEOTIDE SEQUENCE [LARGE SCALE GENOMIC DNA]</scope>
    <source>
        <strain evidence="2 3">cv. Gransden 2004</strain>
    </source>
</reference>
<dbReference type="Proteomes" id="UP000006727">
    <property type="component" value="Chromosome 20"/>
</dbReference>
<evidence type="ECO:0000313" key="2">
    <source>
        <dbReference type="EnsemblPlants" id="PAC:32945342.CDS.1"/>
    </source>
</evidence>
<reference evidence="1 3" key="2">
    <citation type="journal article" date="2018" name="Plant J.">
        <title>The Physcomitrella patens chromosome-scale assembly reveals moss genome structure and evolution.</title>
        <authorList>
            <person name="Lang D."/>
            <person name="Ullrich K.K."/>
            <person name="Murat F."/>
            <person name="Fuchs J."/>
            <person name="Jenkins J."/>
            <person name="Haas F.B."/>
            <person name="Piednoel M."/>
            <person name="Gundlach H."/>
            <person name="Van Bel M."/>
            <person name="Meyberg R."/>
            <person name="Vives C."/>
            <person name="Morata J."/>
            <person name="Symeonidi A."/>
            <person name="Hiss M."/>
            <person name="Muchero W."/>
            <person name="Kamisugi Y."/>
            <person name="Saleh O."/>
            <person name="Blanc G."/>
            <person name="Decker E.L."/>
            <person name="van Gessel N."/>
            <person name="Grimwood J."/>
            <person name="Hayes R.D."/>
            <person name="Graham S.W."/>
            <person name="Gunter L.E."/>
            <person name="McDaniel S.F."/>
            <person name="Hoernstein S.N.W."/>
            <person name="Larsson A."/>
            <person name="Li F.W."/>
            <person name="Perroud P.F."/>
            <person name="Phillips J."/>
            <person name="Ranjan P."/>
            <person name="Rokshar D.S."/>
            <person name="Rothfels C.J."/>
            <person name="Schneider L."/>
            <person name="Shu S."/>
            <person name="Stevenson D.W."/>
            <person name="Thummler F."/>
            <person name="Tillich M."/>
            <person name="Villarreal Aguilar J.C."/>
            <person name="Widiez T."/>
            <person name="Wong G.K."/>
            <person name="Wymore A."/>
            <person name="Zhang Y."/>
            <person name="Zimmer A.D."/>
            <person name="Quatrano R.S."/>
            <person name="Mayer K.F.X."/>
            <person name="Goodstein D."/>
            <person name="Casacuberta J.M."/>
            <person name="Vandepoele K."/>
            <person name="Reski R."/>
            <person name="Cuming A.C."/>
            <person name="Tuskan G.A."/>
            <person name="Maumus F."/>
            <person name="Salse J."/>
            <person name="Schmutz J."/>
            <person name="Rensing S.A."/>
        </authorList>
    </citation>
    <scope>NUCLEOTIDE SEQUENCE [LARGE SCALE GENOMIC DNA]</scope>
    <source>
        <strain evidence="2 3">cv. Gransden 2004</strain>
    </source>
</reference>
<sequence length="70" mass="8272">MKLSLLPCGPRHEAQIIWTILRGVVLGEYWLKRNAKVFNPEDWALEQITERSWKGHEGYGRLEWKNITHA</sequence>
<evidence type="ECO:0000313" key="1">
    <source>
        <dbReference type="EMBL" id="PNR33097.1"/>
    </source>
</evidence>
<dbReference type="PaxDb" id="3218-PP1S166_56V6.1"/>
<organism evidence="1">
    <name type="scientific">Physcomitrium patens</name>
    <name type="common">Spreading-leaved earth moss</name>
    <name type="synonym">Physcomitrella patens</name>
    <dbReference type="NCBI Taxonomy" id="3218"/>
    <lineage>
        <taxon>Eukaryota</taxon>
        <taxon>Viridiplantae</taxon>
        <taxon>Streptophyta</taxon>
        <taxon>Embryophyta</taxon>
        <taxon>Bryophyta</taxon>
        <taxon>Bryophytina</taxon>
        <taxon>Bryopsida</taxon>
        <taxon>Funariidae</taxon>
        <taxon>Funariales</taxon>
        <taxon>Funariaceae</taxon>
        <taxon>Physcomitrium</taxon>
    </lineage>
</organism>